<evidence type="ECO:0000313" key="1">
    <source>
        <dbReference type="EMBL" id="QSS62939.1"/>
    </source>
</evidence>
<dbReference type="OrthoDB" id="4509637at2759"/>
<organism evidence="1 2">
    <name type="scientific">Ajellomyces capsulatus</name>
    <name type="common">Darling's disease fungus</name>
    <name type="synonym">Histoplasma capsulatum</name>
    <dbReference type="NCBI Taxonomy" id="5037"/>
    <lineage>
        <taxon>Eukaryota</taxon>
        <taxon>Fungi</taxon>
        <taxon>Dikarya</taxon>
        <taxon>Ascomycota</taxon>
        <taxon>Pezizomycotina</taxon>
        <taxon>Eurotiomycetes</taxon>
        <taxon>Eurotiomycetidae</taxon>
        <taxon>Onygenales</taxon>
        <taxon>Ajellomycetaceae</taxon>
        <taxon>Histoplasma</taxon>
    </lineage>
</organism>
<dbReference type="VEuPathDB" id="FungiDB:I7I51_02682"/>
<reference evidence="1" key="1">
    <citation type="submission" date="2021-01" db="EMBL/GenBank/DDBJ databases">
        <title>Chromosome-level genome assembly of a human fungal pathogen reveals clustering of transcriptionally co-regulated genes.</title>
        <authorList>
            <person name="Voorhies M."/>
            <person name="Cohen S."/>
            <person name="Shea T.P."/>
            <person name="Petrus S."/>
            <person name="Munoz J.F."/>
            <person name="Poplawski S."/>
            <person name="Goldman W.E."/>
            <person name="Michael T."/>
            <person name="Cuomo C.A."/>
            <person name="Sil A."/>
            <person name="Beyhan S."/>
        </authorList>
    </citation>
    <scope>NUCLEOTIDE SEQUENCE</scope>
    <source>
        <strain evidence="1">WU24</strain>
    </source>
</reference>
<dbReference type="AlphaFoldDB" id="A0A8A1MAG2"/>
<evidence type="ECO:0000313" key="2">
    <source>
        <dbReference type="Proteomes" id="UP000663671"/>
    </source>
</evidence>
<accession>A0A8A1MAG2</accession>
<name>A0A8A1MAG2_AJECA</name>
<dbReference type="EMBL" id="CP069112">
    <property type="protein sequence ID" value="QSS62939.1"/>
    <property type="molecule type" value="Genomic_DNA"/>
</dbReference>
<protein>
    <submittedName>
        <fullName evidence="1">Uncharacterized protein</fullName>
    </submittedName>
</protein>
<gene>
    <name evidence="1" type="ORF">I7I51_02682</name>
</gene>
<sequence length="411" mass="45705">MGITESKLLVASVSRACNEAEEIDGLSKNILSDPLVQSQIKNILSDPLVSSPCHAVVSTIAQTRQVASYATPIWKALPVDARNKITGHESPTQRAIKRVTTTITLSSDLKGFLDSCKNRPYYFFEAIGRKFDLRYPLAQCYLFLSDTELSRGRVQRRLFLIIFARLKARLGHSRLHSSAREIIAFSLQHSGLIEDNASDIDRKFGDWASRGERYEVLAAACGGLDSLIILPGDICDTFWEKHLPKSGALHDKMIKTLQQRGVGSFVEELGGVSILEDIIRCIWPRLEEDINEAMREHEPSIHRGETTAHIPTADPNFFSNDLAMQMHGTSYTPALDANGTLHASTSEQTISCTQRSPHYTMQMYGMQHVATQNPNIVSNDQARQSPCFLPEIRIGGTFITSTRAQVNPSGY</sequence>
<proteinExistence type="predicted"/>
<dbReference type="Proteomes" id="UP000663671">
    <property type="component" value="Chromosome 7"/>
</dbReference>